<organism evidence="1 2">
    <name type="scientific">Acaulospora colombiana</name>
    <dbReference type="NCBI Taxonomy" id="27376"/>
    <lineage>
        <taxon>Eukaryota</taxon>
        <taxon>Fungi</taxon>
        <taxon>Fungi incertae sedis</taxon>
        <taxon>Mucoromycota</taxon>
        <taxon>Glomeromycotina</taxon>
        <taxon>Glomeromycetes</taxon>
        <taxon>Diversisporales</taxon>
        <taxon>Acaulosporaceae</taxon>
        <taxon>Acaulospora</taxon>
    </lineage>
</organism>
<sequence>MRDLAGFENNNLNSRFYKHSQIPGRAFKRGLSQPYDRFNYVKRDADAFKDELSRRGLVYVVKGDQQKREADPILMGRDATNEKRRNYGNLTVAEIIEKYGNHIITINYDTKEQGDKYLKEIQQIFKNPPETKINADGWPDKSIYDPAKDLMFWWRNDPVANQHHEHWHIVMISAEVDGVTRDREGENFIYMHRHMLARYDADRLGCGLEIVEPLPDYITPIPEAFYPDPYLSQDNDSNPSTPRVWFPARPVNETIKNIVEKSSNSFTIYTVKFLNKTYNELEKWIDHKYTRYHPVQLGWNDSEANNLGSEIESILHNLGHEILGFLMHPYTIGYPPSVLVGARAGLRDPLFWMWHRHLDNLYLKFQNNLGPNDLLQDSPNVTIRSTDVYLAFTDVLLKVAPNGRKDDWQAFGDKTFGGSKFDLDCSNETVVTKELQTKMKNRTLVWREDNYDKENITYVYPRDWYYFFRVKNDVDIKTEEQMDSTQLNMTFLRSLTKYDEKEVSELLFCDCGWPYNMIIPRGNREGMKFKMIIYISDGLNDLLPTYDQCGSTLLCGGQKWEEKVPDSKPFGYPFNRPFKNDSYELTFKGLNNVVIHDFTIRLVDNFAEV</sequence>
<dbReference type="Proteomes" id="UP000789525">
    <property type="component" value="Unassembled WGS sequence"/>
</dbReference>
<name>A0ACA9KFB0_9GLOM</name>
<gene>
    <name evidence="1" type="ORF">ACOLOM_LOCUS1500</name>
</gene>
<accession>A0ACA9KFB0</accession>
<protein>
    <submittedName>
        <fullName evidence="1">11206_t:CDS:1</fullName>
    </submittedName>
</protein>
<evidence type="ECO:0000313" key="2">
    <source>
        <dbReference type="Proteomes" id="UP000789525"/>
    </source>
</evidence>
<proteinExistence type="predicted"/>
<comment type="caution">
    <text evidence="1">The sequence shown here is derived from an EMBL/GenBank/DDBJ whole genome shotgun (WGS) entry which is preliminary data.</text>
</comment>
<dbReference type="EMBL" id="CAJVPT010001788">
    <property type="protein sequence ID" value="CAG8468876.1"/>
    <property type="molecule type" value="Genomic_DNA"/>
</dbReference>
<keyword evidence="2" id="KW-1185">Reference proteome</keyword>
<evidence type="ECO:0000313" key="1">
    <source>
        <dbReference type="EMBL" id="CAG8468876.1"/>
    </source>
</evidence>
<reference evidence="1" key="1">
    <citation type="submission" date="2021-06" db="EMBL/GenBank/DDBJ databases">
        <authorList>
            <person name="Kallberg Y."/>
            <person name="Tangrot J."/>
            <person name="Rosling A."/>
        </authorList>
    </citation>
    <scope>NUCLEOTIDE SEQUENCE</scope>
    <source>
        <strain evidence="1">CL356</strain>
    </source>
</reference>